<name>A0A9P5NJ41_GYMJU</name>
<protein>
    <submittedName>
        <fullName evidence="2">Uncharacterized protein</fullName>
    </submittedName>
</protein>
<gene>
    <name evidence="2" type="ORF">CPB84DRAFT_1748857</name>
</gene>
<keyword evidence="3" id="KW-1185">Reference proteome</keyword>
<feature type="transmembrane region" description="Helical" evidence="1">
    <location>
        <begin position="37"/>
        <end position="60"/>
    </location>
</feature>
<dbReference type="EMBL" id="JADNYJ010000071">
    <property type="protein sequence ID" value="KAF8891598.1"/>
    <property type="molecule type" value="Genomic_DNA"/>
</dbReference>
<sequence>MGADGVEGGAVCLQWSRHRFCCLVSVSGSAWLRGREFCWIMSVCGTAMAMCGVLLTWRYWKAADGLIDVLWCFEEKMFGAPVYARTEENDVQSGGYTHRNDGFSSDWIVELNSVYTGNLDSKNVHTEKINIYTG</sequence>
<proteinExistence type="predicted"/>
<organism evidence="2 3">
    <name type="scientific">Gymnopilus junonius</name>
    <name type="common">Spectacular rustgill mushroom</name>
    <name type="synonym">Gymnopilus spectabilis subsp. junonius</name>
    <dbReference type="NCBI Taxonomy" id="109634"/>
    <lineage>
        <taxon>Eukaryota</taxon>
        <taxon>Fungi</taxon>
        <taxon>Dikarya</taxon>
        <taxon>Basidiomycota</taxon>
        <taxon>Agaricomycotina</taxon>
        <taxon>Agaricomycetes</taxon>
        <taxon>Agaricomycetidae</taxon>
        <taxon>Agaricales</taxon>
        <taxon>Agaricineae</taxon>
        <taxon>Hymenogastraceae</taxon>
        <taxon>Gymnopilus</taxon>
    </lineage>
</organism>
<accession>A0A9P5NJ41</accession>
<comment type="caution">
    <text evidence="2">The sequence shown here is derived from an EMBL/GenBank/DDBJ whole genome shotgun (WGS) entry which is preliminary data.</text>
</comment>
<reference evidence="2" key="1">
    <citation type="submission" date="2020-11" db="EMBL/GenBank/DDBJ databases">
        <authorList>
            <consortium name="DOE Joint Genome Institute"/>
            <person name="Ahrendt S."/>
            <person name="Riley R."/>
            <person name="Andreopoulos W."/>
            <person name="LaButti K."/>
            <person name="Pangilinan J."/>
            <person name="Ruiz-duenas F.J."/>
            <person name="Barrasa J.M."/>
            <person name="Sanchez-Garcia M."/>
            <person name="Camarero S."/>
            <person name="Miyauchi S."/>
            <person name="Serrano A."/>
            <person name="Linde D."/>
            <person name="Babiker R."/>
            <person name="Drula E."/>
            <person name="Ayuso-Fernandez I."/>
            <person name="Pacheco R."/>
            <person name="Padilla G."/>
            <person name="Ferreira P."/>
            <person name="Barriuso J."/>
            <person name="Kellner H."/>
            <person name="Castanera R."/>
            <person name="Alfaro M."/>
            <person name="Ramirez L."/>
            <person name="Pisabarro A.G."/>
            <person name="Kuo A."/>
            <person name="Tritt A."/>
            <person name="Lipzen A."/>
            <person name="He G."/>
            <person name="Yan M."/>
            <person name="Ng V."/>
            <person name="Cullen D."/>
            <person name="Martin F."/>
            <person name="Rosso M.-N."/>
            <person name="Henrissat B."/>
            <person name="Hibbett D."/>
            <person name="Martinez A.T."/>
            <person name="Grigoriev I.V."/>
        </authorList>
    </citation>
    <scope>NUCLEOTIDE SEQUENCE</scope>
    <source>
        <strain evidence="2">AH 44721</strain>
    </source>
</reference>
<keyword evidence="1" id="KW-1133">Transmembrane helix</keyword>
<dbReference type="AlphaFoldDB" id="A0A9P5NJ41"/>
<keyword evidence="1" id="KW-0472">Membrane</keyword>
<keyword evidence="1" id="KW-0812">Transmembrane</keyword>
<evidence type="ECO:0000313" key="2">
    <source>
        <dbReference type="EMBL" id="KAF8891598.1"/>
    </source>
</evidence>
<evidence type="ECO:0000313" key="3">
    <source>
        <dbReference type="Proteomes" id="UP000724874"/>
    </source>
</evidence>
<evidence type="ECO:0000256" key="1">
    <source>
        <dbReference type="SAM" id="Phobius"/>
    </source>
</evidence>
<dbReference type="Proteomes" id="UP000724874">
    <property type="component" value="Unassembled WGS sequence"/>
</dbReference>